<evidence type="ECO:0000259" key="4">
    <source>
        <dbReference type="PROSITE" id="PS50987"/>
    </source>
</evidence>
<dbReference type="InterPro" id="IPR011991">
    <property type="entry name" value="ArsR-like_HTH"/>
</dbReference>
<evidence type="ECO:0000256" key="1">
    <source>
        <dbReference type="ARBA" id="ARBA00023015"/>
    </source>
</evidence>
<dbReference type="SMART" id="SM00418">
    <property type="entry name" value="HTH_ARSR"/>
    <property type="match status" value="1"/>
</dbReference>
<evidence type="ECO:0000256" key="3">
    <source>
        <dbReference type="ARBA" id="ARBA00023163"/>
    </source>
</evidence>
<dbReference type="InterPro" id="IPR001845">
    <property type="entry name" value="HTH_ArsR_DNA-bd_dom"/>
</dbReference>
<accession>A0A2T1GCL5</accession>
<keyword evidence="6" id="KW-1185">Reference proteome</keyword>
<dbReference type="PANTHER" id="PTHR33154">
    <property type="entry name" value="TRANSCRIPTIONAL REGULATOR, ARSR FAMILY"/>
    <property type="match status" value="1"/>
</dbReference>
<proteinExistence type="predicted"/>
<dbReference type="OrthoDB" id="9798835at2"/>
<evidence type="ECO:0000313" key="5">
    <source>
        <dbReference type="EMBL" id="PSB55142.1"/>
    </source>
</evidence>
<dbReference type="AlphaFoldDB" id="A0A2T1GCL5"/>
<dbReference type="Pfam" id="PF01022">
    <property type="entry name" value="HTH_5"/>
    <property type="match status" value="1"/>
</dbReference>
<comment type="caution">
    <text evidence="5">The sequence shown here is derived from an EMBL/GenBank/DDBJ whole genome shotgun (WGS) entry which is preliminary data.</text>
</comment>
<dbReference type="GO" id="GO:0003677">
    <property type="term" value="F:DNA binding"/>
    <property type="evidence" value="ECO:0007669"/>
    <property type="project" value="UniProtKB-KW"/>
</dbReference>
<keyword evidence="1" id="KW-0805">Transcription regulation</keyword>
<dbReference type="NCBIfam" id="NF033788">
    <property type="entry name" value="HTH_metalloreg"/>
    <property type="match status" value="1"/>
</dbReference>
<dbReference type="InterPro" id="IPR051081">
    <property type="entry name" value="HTH_MetalResp_TranReg"/>
</dbReference>
<feature type="domain" description="HTH arsR-type" evidence="4">
    <location>
        <begin position="1"/>
        <end position="95"/>
    </location>
</feature>
<dbReference type="Proteomes" id="UP000238937">
    <property type="component" value="Unassembled WGS sequence"/>
</dbReference>
<dbReference type="PANTHER" id="PTHR33154:SF33">
    <property type="entry name" value="TRANSCRIPTIONAL REPRESSOR SDPR"/>
    <property type="match status" value="1"/>
</dbReference>
<dbReference type="EMBL" id="PVWO01000207">
    <property type="protein sequence ID" value="PSB55142.1"/>
    <property type="molecule type" value="Genomic_DNA"/>
</dbReference>
<gene>
    <name evidence="5" type="ORF">C7B77_15985</name>
</gene>
<dbReference type="PROSITE" id="PS50987">
    <property type="entry name" value="HTH_ARSR_2"/>
    <property type="match status" value="1"/>
</dbReference>
<evidence type="ECO:0000256" key="2">
    <source>
        <dbReference type="ARBA" id="ARBA00023125"/>
    </source>
</evidence>
<name>A0A2T1GCL5_9CYAN</name>
<sequence>MQLLDQNAVATFLTAIGDPIRLQILFVLRGARLNVGEVAAQFKLSRPAISHHLKVLKDAGIVKSEKVGQEVFYWVDKPYIVGELRTLADIPESYIKSDDR</sequence>
<organism evidence="5 6">
    <name type="scientific">Chamaesiphon polymorphus CCALA 037</name>
    <dbReference type="NCBI Taxonomy" id="2107692"/>
    <lineage>
        <taxon>Bacteria</taxon>
        <taxon>Bacillati</taxon>
        <taxon>Cyanobacteriota</taxon>
        <taxon>Cyanophyceae</taxon>
        <taxon>Gomontiellales</taxon>
        <taxon>Chamaesiphonaceae</taxon>
        <taxon>Chamaesiphon</taxon>
    </lineage>
</organism>
<dbReference type="InterPro" id="IPR036390">
    <property type="entry name" value="WH_DNA-bd_sf"/>
</dbReference>
<dbReference type="InterPro" id="IPR036388">
    <property type="entry name" value="WH-like_DNA-bd_sf"/>
</dbReference>
<dbReference type="PRINTS" id="PR00778">
    <property type="entry name" value="HTHARSR"/>
</dbReference>
<evidence type="ECO:0000313" key="6">
    <source>
        <dbReference type="Proteomes" id="UP000238937"/>
    </source>
</evidence>
<dbReference type="SUPFAM" id="SSF46785">
    <property type="entry name" value="Winged helix' DNA-binding domain"/>
    <property type="match status" value="1"/>
</dbReference>
<reference evidence="5 6" key="1">
    <citation type="submission" date="2018-03" db="EMBL/GenBank/DDBJ databases">
        <title>The ancient ancestry and fast evolution of plastids.</title>
        <authorList>
            <person name="Moore K.R."/>
            <person name="Magnabosco C."/>
            <person name="Momper L."/>
            <person name="Gold D.A."/>
            <person name="Bosak T."/>
            <person name="Fournier G.P."/>
        </authorList>
    </citation>
    <scope>NUCLEOTIDE SEQUENCE [LARGE SCALE GENOMIC DNA]</scope>
    <source>
        <strain evidence="5 6">CCALA 037</strain>
    </source>
</reference>
<protein>
    <submittedName>
        <fullName evidence="5">Transcriptional regulator</fullName>
    </submittedName>
</protein>
<keyword evidence="2" id="KW-0238">DNA-binding</keyword>
<dbReference type="GO" id="GO:0003700">
    <property type="term" value="F:DNA-binding transcription factor activity"/>
    <property type="evidence" value="ECO:0007669"/>
    <property type="project" value="InterPro"/>
</dbReference>
<keyword evidence="3" id="KW-0804">Transcription</keyword>
<dbReference type="Gene3D" id="1.10.10.10">
    <property type="entry name" value="Winged helix-like DNA-binding domain superfamily/Winged helix DNA-binding domain"/>
    <property type="match status" value="1"/>
</dbReference>
<dbReference type="CDD" id="cd00090">
    <property type="entry name" value="HTH_ARSR"/>
    <property type="match status" value="1"/>
</dbReference>